<dbReference type="STRING" id="4097.A0A1S3ZE61"/>
<dbReference type="SMR" id="A0A1S3ZE61"/>
<dbReference type="PANTHER" id="PTHR48025:SF17">
    <property type="entry name" value="28 KDA RIBONUCLEOPROTEIN, CHLOROPLASTIC"/>
    <property type="match status" value="1"/>
</dbReference>
<dbReference type="Gene3D" id="3.30.70.330">
    <property type="match status" value="2"/>
</dbReference>
<evidence type="ECO:0000256" key="2">
    <source>
        <dbReference type="PROSITE-ProRule" id="PRU00176"/>
    </source>
</evidence>
<sequence>MALLRLLSSPSQLHFSTTQFSSSSSSPALFPLHHQSIIPILSPSTVSLHISSLSPLLPIKPQKPYLYISHCSSLAHTPELQQDQEEQSEDESSRTRILAQNAPWTSTADDLRPLFEKYGTVMDIEVAMYNKTRSRGLVFVTMGSHEEAKAVIENLEAYELEGRPLRLAWAKPKTVKPSSPPPSKPLPVHNVFVANLHFEARSKDLMEFFKANGADVVSAEVIFNSDNPRRSAGYGFVSFNTKVEADAALSSFEGKEFMGRPIRVAHSKRFLRGETKKILQSQDVSSELISVTE</sequence>
<dbReference type="InterPro" id="IPR000504">
    <property type="entry name" value="RRM_dom"/>
</dbReference>
<dbReference type="InterPro" id="IPR012677">
    <property type="entry name" value="Nucleotide-bd_a/b_plait_sf"/>
</dbReference>
<dbReference type="AlphaFoldDB" id="A0A1S3ZE61"/>
<evidence type="ECO:0000313" key="6">
    <source>
        <dbReference type="RefSeq" id="XP_016462728.1"/>
    </source>
</evidence>
<reference evidence="6" key="2">
    <citation type="submission" date="2025-08" db="UniProtKB">
        <authorList>
            <consortium name="RefSeq"/>
        </authorList>
    </citation>
    <scope>IDENTIFICATION</scope>
    <source>
        <tissue evidence="6">Leaf</tissue>
    </source>
</reference>
<dbReference type="RefSeq" id="XP_016462728.1">
    <property type="nucleotide sequence ID" value="XM_016607242.1"/>
</dbReference>
<evidence type="ECO:0000256" key="1">
    <source>
        <dbReference type="ARBA" id="ARBA00022884"/>
    </source>
</evidence>
<dbReference type="PROSITE" id="PS50102">
    <property type="entry name" value="RRM"/>
    <property type="match status" value="2"/>
</dbReference>
<feature type="domain" description="RRM" evidence="4">
    <location>
        <begin position="189"/>
        <end position="269"/>
    </location>
</feature>
<dbReference type="PaxDb" id="4097-A0A1S3ZE61"/>
<dbReference type="GO" id="GO:0005737">
    <property type="term" value="C:cytoplasm"/>
    <property type="evidence" value="ECO:0000318"/>
    <property type="project" value="GO_Central"/>
</dbReference>
<feature type="region of interest" description="Disordered" evidence="3">
    <location>
        <begin position="79"/>
        <end position="101"/>
    </location>
</feature>
<reference evidence="5" key="1">
    <citation type="journal article" date="2014" name="Nat. Commun.">
        <title>The tobacco genome sequence and its comparison with those of tomato and potato.</title>
        <authorList>
            <person name="Sierro N."/>
            <person name="Battey J.N."/>
            <person name="Ouadi S."/>
            <person name="Bakaher N."/>
            <person name="Bovet L."/>
            <person name="Willig A."/>
            <person name="Goepfert S."/>
            <person name="Peitsch M.C."/>
            <person name="Ivanov N.V."/>
        </authorList>
    </citation>
    <scope>NUCLEOTIDE SEQUENCE [LARGE SCALE GENOMIC DNA]</scope>
</reference>
<dbReference type="OrthoDB" id="439808at2759"/>
<organism evidence="5 6">
    <name type="scientific">Nicotiana tabacum</name>
    <name type="common">Common tobacco</name>
    <dbReference type="NCBI Taxonomy" id="4097"/>
    <lineage>
        <taxon>Eukaryota</taxon>
        <taxon>Viridiplantae</taxon>
        <taxon>Streptophyta</taxon>
        <taxon>Embryophyta</taxon>
        <taxon>Tracheophyta</taxon>
        <taxon>Spermatophyta</taxon>
        <taxon>Magnoliopsida</taxon>
        <taxon>eudicotyledons</taxon>
        <taxon>Gunneridae</taxon>
        <taxon>Pentapetalae</taxon>
        <taxon>asterids</taxon>
        <taxon>lamiids</taxon>
        <taxon>Solanales</taxon>
        <taxon>Solanaceae</taxon>
        <taxon>Nicotianoideae</taxon>
        <taxon>Nicotianeae</taxon>
        <taxon>Nicotiana</taxon>
    </lineage>
</organism>
<dbReference type="InterPro" id="IPR050502">
    <property type="entry name" value="Euk_RNA-bind_prot"/>
</dbReference>
<dbReference type="RefSeq" id="XP_016462728.1">
    <property type="nucleotide sequence ID" value="XM_016607242.2"/>
</dbReference>
<dbReference type="PANTHER" id="PTHR48025">
    <property type="entry name" value="OS02G0815200 PROTEIN"/>
    <property type="match status" value="1"/>
</dbReference>
<evidence type="ECO:0000313" key="5">
    <source>
        <dbReference type="Proteomes" id="UP000790787"/>
    </source>
</evidence>
<accession>A0A1S3ZE61</accession>
<dbReference type="GO" id="GO:0003729">
    <property type="term" value="F:mRNA binding"/>
    <property type="evidence" value="ECO:0000318"/>
    <property type="project" value="GO_Central"/>
</dbReference>
<dbReference type="GO" id="GO:0005634">
    <property type="term" value="C:nucleus"/>
    <property type="evidence" value="ECO:0000318"/>
    <property type="project" value="GO_Central"/>
</dbReference>
<dbReference type="KEGG" id="nta:107785853"/>
<protein>
    <submittedName>
        <fullName evidence="6">28 kDa ribonucleoprotein, chloroplastic-like</fullName>
    </submittedName>
</protein>
<name>A0A1S3ZE61_TOBAC</name>
<proteinExistence type="predicted"/>
<keyword evidence="5" id="KW-1185">Reference proteome</keyword>
<keyword evidence="1 2" id="KW-0694">RNA-binding</keyword>
<dbReference type="OMA" id="GKMFMGR"/>
<dbReference type="SMART" id="SM00360">
    <property type="entry name" value="RRM"/>
    <property type="match status" value="2"/>
</dbReference>
<dbReference type="GeneID" id="107785853"/>
<gene>
    <name evidence="6" type="primary">LOC107785853</name>
</gene>
<dbReference type="SUPFAM" id="SSF54928">
    <property type="entry name" value="RNA-binding domain, RBD"/>
    <property type="match status" value="2"/>
</dbReference>
<feature type="domain" description="RRM" evidence="4">
    <location>
        <begin position="95"/>
        <end position="172"/>
    </location>
</feature>
<evidence type="ECO:0000256" key="3">
    <source>
        <dbReference type="SAM" id="MobiDB-lite"/>
    </source>
</evidence>
<evidence type="ECO:0000259" key="4">
    <source>
        <dbReference type="PROSITE" id="PS50102"/>
    </source>
</evidence>
<dbReference type="InterPro" id="IPR035979">
    <property type="entry name" value="RBD_domain_sf"/>
</dbReference>
<dbReference type="Proteomes" id="UP000790787">
    <property type="component" value="Chromosome 16"/>
</dbReference>
<dbReference type="GO" id="GO:1990904">
    <property type="term" value="C:ribonucleoprotein complex"/>
    <property type="evidence" value="ECO:0000318"/>
    <property type="project" value="GO_Central"/>
</dbReference>
<dbReference type="Pfam" id="PF00076">
    <property type="entry name" value="RRM_1"/>
    <property type="match status" value="2"/>
</dbReference>